<accession>A0A0C9YNF7</accession>
<gene>
    <name evidence="2" type="ORF">PISMIDRAFT_675875</name>
</gene>
<name>A0A0C9YNF7_9AGAM</name>
<dbReference type="EMBL" id="KN833701">
    <property type="protein sequence ID" value="KIK26510.1"/>
    <property type="molecule type" value="Genomic_DNA"/>
</dbReference>
<dbReference type="HOGENOM" id="CLU_2264778_0_0_1"/>
<keyword evidence="1" id="KW-1133">Transmembrane helix</keyword>
<evidence type="ECO:0000313" key="2">
    <source>
        <dbReference type="EMBL" id="KIK26510.1"/>
    </source>
</evidence>
<keyword evidence="3" id="KW-1185">Reference proteome</keyword>
<dbReference type="Proteomes" id="UP000054018">
    <property type="component" value="Unassembled WGS sequence"/>
</dbReference>
<keyword evidence="1" id="KW-0472">Membrane</keyword>
<reference evidence="2 3" key="1">
    <citation type="submission" date="2014-04" db="EMBL/GenBank/DDBJ databases">
        <authorList>
            <consortium name="DOE Joint Genome Institute"/>
            <person name="Kuo A."/>
            <person name="Kohler A."/>
            <person name="Costa M.D."/>
            <person name="Nagy L.G."/>
            <person name="Floudas D."/>
            <person name="Copeland A."/>
            <person name="Barry K.W."/>
            <person name="Cichocki N."/>
            <person name="Veneault-Fourrey C."/>
            <person name="LaButti K."/>
            <person name="Lindquist E.A."/>
            <person name="Lipzen A."/>
            <person name="Lundell T."/>
            <person name="Morin E."/>
            <person name="Murat C."/>
            <person name="Sun H."/>
            <person name="Tunlid A."/>
            <person name="Henrissat B."/>
            <person name="Grigoriev I.V."/>
            <person name="Hibbett D.S."/>
            <person name="Martin F."/>
            <person name="Nordberg H.P."/>
            <person name="Cantor M.N."/>
            <person name="Hua S.X."/>
        </authorList>
    </citation>
    <scope>NUCLEOTIDE SEQUENCE [LARGE SCALE GENOMIC DNA]</scope>
    <source>
        <strain evidence="2 3">441</strain>
    </source>
</reference>
<feature type="transmembrane region" description="Helical" evidence="1">
    <location>
        <begin position="34"/>
        <end position="54"/>
    </location>
</feature>
<sequence length="103" mass="11414">MYKECPLPHSVLYSLSADPLTDVTFIFPSIHTPLQTSFSLALFPALLSLNAFLARGEERTGREKPDIINPGLKLTIAAYWTSLLQMPAALNAERLHENGCSRN</sequence>
<evidence type="ECO:0000313" key="3">
    <source>
        <dbReference type="Proteomes" id="UP000054018"/>
    </source>
</evidence>
<dbReference type="AlphaFoldDB" id="A0A0C9YNF7"/>
<proteinExistence type="predicted"/>
<protein>
    <submittedName>
        <fullName evidence="2">Uncharacterized protein</fullName>
    </submittedName>
</protein>
<keyword evidence="1" id="KW-0812">Transmembrane</keyword>
<reference evidence="3" key="2">
    <citation type="submission" date="2015-01" db="EMBL/GenBank/DDBJ databases">
        <title>Evolutionary Origins and Diversification of the Mycorrhizal Mutualists.</title>
        <authorList>
            <consortium name="DOE Joint Genome Institute"/>
            <consortium name="Mycorrhizal Genomics Consortium"/>
            <person name="Kohler A."/>
            <person name="Kuo A."/>
            <person name="Nagy L.G."/>
            <person name="Floudas D."/>
            <person name="Copeland A."/>
            <person name="Barry K.W."/>
            <person name="Cichocki N."/>
            <person name="Veneault-Fourrey C."/>
            <person name="LaButti K."/>
            <person name="Lindquist E.A."/>
            <person name="Lipzen A."/>
            <person name="Lundell T."/>
            <person name="Morin E."/>
            <person name="Murat C."/>
            <person name="Riley R."/>
            <person name="Ohm R."/>
            <person name="Sun H."/>
            <person name="Tunlid A."/>
            <person name="Henrissat B."/>
            <person name="Grigoriev I.V."/>
            <person name="Hibbett D.S."/>
            <person name="Martin F."/>
        </authorList>
    </citation>
    <scope>NUCLEOTIDE SEQUENCE [LARGE SCALE GENOMIC DNA]</scope>
    <source>
        <strain evidence="3">441</strain>
    </source>
</reference>
<organism evidence="2 3">
    <name type="scientific">Pisolithus microcarpus 441</name>
    <dbReference type="NCBI Taxonomy" id="765257"/>
    <lineage>
        <taxon>Eukaryota</taxon>
        <taxon>Fungi</taxon>
        <taxon>Dikarya</taxon>
        <taxon>Basidiomycota</taxon>
        <taxon>Agaricomycotina</taxon>
        <taxon>Agaricomycetes</taxon>
        <taxon>Agaricomycetidae</taxon>
        <taxon>Boletales</taxon>
        <taxon>Sclerodermatineae</taxon>
        <taxon>Pisolithaceae</taxon>
        <taxon>Pisolithus</taxon>
    </lineage>
</organism>
<evidence type="ECO:0000256" key="1">
    <source>
        <dbReference type="SAM" id="Phobius"/>
    </source>
</evidence>